<dbReference type="GO" id="GO:0043565">
    <property type="term" value="F:sequence-specific DNA binding"/>
    <property type="evidence" value="ECO:0007669"/>
    <property type="project" value="TreeGrafter"/>
</dbReference>
<keyword evidence="2" id="KW-0805">Transcription regulation</keyword>
<dbReference type="Gene3D" id="3.40.190.290">
    <property type="match status" value="1"/>
</dbReference>
<keyword evidence="4" id="KW-0804">Transcription</keyword>
<proteinExistence type="inferred from homology"/>
<evidence type="ECO:0000256" key="3">
    <source>
        <dbReference type="ARBA" id="ARBA00023125"/>
    </source>
</evidence>
<evidence type="ECO:0000313" key="6">
    <source>
        <dbReference type="EMBL" id="AZE30334.1"/>
    </source>
</evidence>
<dbReference type="GO" id="GO:0003700">
    <property type="term" value="F:DNA-binding transcription factor activity"/>
    <property type="evidence" value="ECO:0007669"/>
    <property type="project" value="InterPro"/>
</dbReference>
<protein>
    <submittedName>
        <fullName evidence="6">Transcriptional regulator, LysR family</fullName>
    </submittedName>
</protein>
<dbReference type="GO" id="GO:0006351">
    <property type="term" value="P:DNA-templated transcription"/>
    <property type="evidence" value="ECO:0007669"/>
    <property type="project" value="TreeGrafter"/>
</dbReference>
<dbReference type="Gene3D" id="1.10.10.10">
    <property type="entry name" value="Winged helix-like DNA-binding domain superfamily/Winged helix DNA-binding domain"/>
    <property type="match status" value="1"/>
</dbReference>
<dbReference type="InterPro" id="IPR036388">
    <property type="entry name" value="WH-like_DNA-bd_sf"/>
</dbReference>
<dbReference type="InterPro" id="IPR005119">
    <property type="entry name" value="LysR_subst-bd"/>
</dbReference>
<comment type="similarity">
    <text evidence="1">Belongs to the LysR transcriptional regulatory family.</text>
</comment>
<dbReference type="InterPro" id="IPR036390">
    <property type="entry name" value="WH_DNA-bd_sf"/>
</dbReference>
<evidence type="ECO:0000313" key="7">
    <source>
        <dbReference type="Proteomes" id="UP000280455"/>
    </source>
</evidence>
<dbReference type="EMBL" id="CP027750">
    <property type="protein sequence ID" value="AZE30334.1"/>
    <property type="molecule type" value="Genomic_DNA"/>
</dbReference>
<evidence type="ECO:0000259" key="5">
    <source>
        <dbReference type="PROSITE" id="PS50931"/>
    </source>
</evidence>
<dbReference type="SUPFAM" id="SSF53850">
    <property type="entry name" value="Periplasmic binding protein-like II"/>
    <property type="match status" value="1"/>
</dbReference>
<gene>
    <name evidence="6" type="ORF">C4K07_3551</name>
</gene>
<evidence type="ECO:0000256" key="2">
    <source>
        <dbReference type="ARBA" id="ARBA00023015"/>
    </source>
</evidence>
<reference evidence="6 7" key="1">
    <citation type="submission" date="2018-03" db="EMBL/GenBank/DDBJ databases">
        <title>Diversity of phytobeneficial traits revealed by whole-genome analysis of worldwide-isolated phenazine-producing Pseudomonas spp.</title>
        <authorList>
            <person name="Biessy A."/>
            <person name="Novinscak A."/>
            <person name="Blom J."/>
            <person name="Leger G."/>
            <person name="Thomashow L.S."/>
            <person name="Cazorla F.M."/>
            <person name="Josic D."/>
            <person name="Filion M."/>
        </authorList>
    </citation>
    <scope>NUCLEOTIDE SEQUENCE [LARGE SCALE GENOMIC DNA]</scope>
    <source>
        <strain evidence="6 7">ChPhzS24</strain>
    </source>
</reference>
<organism evidence="6 7">
    <name type="scientific">Pseudomonas chlororaphis subsp. aureofaciens</name>
    <dbReference type="NCBI Taxonomy" id="587851"/>
    <lineage>
        <taxon>Bacteria</taxon>
        <taxon>Pseudomonadati</taxon>
        <taxon>Pseudomonadota</taxon>
        <taxon>Gammaproteobacteria</taxon>
        <taxon>Pseudomonadales</taxon>
        <taxon>Pseudomonadaceae</taxon>
        <taxon>Pseudomonas</taxon>
    </lineage>
</organism>
<dbReference type="InterPro" id="IPR058163">
    <property type="entry name" value="LysR-type_TF_proteobact-type"/>
</dbReference>
<keyword evidence="3" id="KW-0238">DNA-binding</keyword>
<dbReference type="AlphaFoldDB" id="A0AAD1E7V6"/>
<evidence type="ECO:0000256" key="4">
    <source>
        <dbReference type="ARBA" id="ARBA00023163"/>
    </source>
</evidence>
<dbReference type="PANTHER" id="PTHR30537:SF1">
    <property type="entry name" value="HTH-TYPE TRANSCRIPTIONAL REGULATOR PGRR"/>
    <property type="match status" value="1"/>
</dbReference>
<dbReference type="InterPro" id="IPR000847">
    <property type="entry name" value="LysR_HTH_N"/>
</dbReference>
<dbReference type="SUPFAM" id="SSF46785">
    <property type="entry name" value="Winged helix' DNA-binding domain"/>
    <property type="match status" value="1"/>
</dbReference>
<name>A0AAD1E7V6_9PSED</name>
<dbReference type="RefSeq" id="WP_124301748.1">
    <property type="nucleotide sequence ID" value="NZ_CP027750.1"/>
</dbReference>
<dbReference type="PANTHER" id="PTHR30537">
    <property type="entry name" value="HTH-TYPE TRANSCRIPTIONAL REGULATOR"/>
    <property type="match status" value="1"/>
</dbReference>
<accession>A0AAD1E7V6</accession>
<dbReference type="PROSITE" id="PS50931">
    <property type="entry name" value="HTH_LYSR"/>
    <property type="match status" value="1"/>
</dbReference>
<sequence length="307" mass="34287">MSRRDPLAGLHLFMAVVEAGNFTRAAAVLGVTPAAVSLAITQLESELQTRLFHRTTRGVSLTESGQRFHEGSEAGYRSLLQARDELGETQGEPSGHLRISALHMAKHLIVAPLLEDFFQRYPRVTLEIRYEDQLVDIVKEQLDAGIRLADALHPGMHAVQITPPLQCALVASPQYLARRPAPRSIDELHQHSCVRFRFPSSGQMHKWQLHDGQHEVKLDVPGRFISTDTQAVIEAARAGVGIAHVFIRERIAADLASGQLVEVLPGTCQPLPAMWLYYANRRHVPPKLRALIEVLRDWKQSLGRDVR</sequence>
<dbReference type="FunFam" id="1.10.10.10:FF:000001">
    <property type="entry name" value="LysR family transcriptional regulator"/>
    <property type="match status" value="1"/>
</dbReference>
<feature type="domain" description="HTH lysR-type" evidence="5">
    <location>
        <begin position="5"/>
        <end position="62"/>
    </location>
</feature>
<dbReference type="Proteomes" id="UP000280455">
    <property type="component" value="Chromosome"/>
</dbReference>
<evidence type="ECO:0000256" key="1">
    <source>
        <dbReference type="ARBA" id="ARBA00009437"/>
    </source>
</evidence>
<dbReference type="Pfam" id="PF03466">
    <property type="entry name" value="LysR_substrate"/>
    <property type="match status" value="1"/>
</dbReference>
<dbReference type="Pfam" id="PF00126">
    <property type="entry name" value="HTH_1"/>
    <property type="match status" value="1"/>
</dbReference>